<evidence type="ECO:0000256" key="6">
    <source>
        <dbReference type="ARBA" id="ARBA00023242"/>
    </source>
</evidence>
<keyword evidence="6 7" id="KW-0539">Nucleus</keyword>
<evidence type="ECO:0000313" key="10">
    <source>
        <dbReference type="EMBL" id="KAL2045772.1"/>
    </source>
</evidence>
<evidence type="ECO:0000256" key="7">
    <source>
        <dbReference type="RuleBase" id="RU003894"/>
    </source>
</evidence>
<dbReference type="Proteomes" id="UP001590950">
    <property type="component" value="Unassembled WGS sequence"/>
</dbReference>
<feature type="compositionally biased region" description="Basic residues" evidence="8">
    <location>
        <begin position="204"/>
        <end position="214"/>
    </location>
</feature>
<dbReference type="PANTHER" id="PTHR11467">
    <property type="entry name" value="HISTONE H1"/>
    <property type="match status" value="1"/>
</dbReference>
<evidence type="ECO:0000259" key="9">
    <source>
        <dbReference type="PROSITE" id="PS51504"/>
    </source>
</evidence>
<dbReference type="InterPro" id="IPR005819">
    <property type="entry name" value="H1/H5"/>
</dbReference>
<feature type="compositionally biased region" description="Low complexity" evidence="8">
    <location>
        <begin position="1"/>
        <end position="19"/>
    </location>
</feature>
<feature type="compositionally biased region" description="Low complexity" evidence="8">
    <location>
        <begin position="215"/>
        <end position="234"/>
    </location>
</feature>
<accession>A0ABR4AJ20</accession>
<evidence type="ECO:0000256" key="8">
    <source>
        <dbReference type="SAM" id="MobiDB-lite"/>
    </source>
</evidence>
<sequence>MPPKKASGAAPAKKPAVAPQHASYKDMIKEAIMALKERNGSSRSALKKYILANNKNVTPGATFDTQFNRAIKGGVEKGEFAQPKGTSGTVKLAKKDSAAAPAAKKPAAKKATTTKTKAAAKPKTTKAATTKKAPATKAKPATKKATTATKSKAKPAPKSNTGVKRTTKKNSAVAPAIVEEKKVLGKTKSGRVTKGPAKVSNPVKFKKAAPKGKKVATTPKTTKSTPAKATPAAT</sequence>
<protein>
    <recommendedName>
        <fullName evidence="3">Histone H1</fullName>
    </recommendedName>
</protein>
<reference evidence="10 11" key="1">
    <citation type="submission" date="2024-09" db="EMBL/GenBank/DDBJ databases">
        <title>Rethinking Asexuality: The Enigmatic Case of Functional Sexual Genes in Lepraria (Stereocaulaceae).</title>
        <authorList>
            <person name="Doellman M."/>
            <person name="Sun Y."/>
            <person name="Barcenas-Pena A."/>
            <person name="Lumbsch H.T."/>
            <person name="Grewe F."/>
        </authorList>
    </citation>
    <scope>NUCLEOTIDE SEQUENCE [LARGE SCALE GENOMIC DNA]</scope>
    <source>
        <strain evidence="10 11">Mercado 3170</strain>
    </source>
</reference>
<feature type="region of interest" description="Disordered" evidence="8">
    <location>
        <begin position="1"/>
        <end position="21"/>
    </location>
</feature>
<dbReference type="SMART" id="SM00526">
    <property type="entry name" value="H15"/>
    <property type="match status" value="1"/>
</dbReference>
<evidence type="ECO:0000256" key="1">
    <source>
        <dbReference type="ARBA" id="ARBA00004123"/>
    </source>
</evidence>
<dbReference type="PROSITE" id="PS51504">
    <property type="entry name" value="H15"/>
    <property type="match status" value="1"/>
</dbReference>
<gene>
    <name evidence="10" type="ORF">N7G274_002203</name>
</gene>
<proteinExistence type="inferred from homology"/>
<evidence type="ECO:0000256" key="2">
    <source>
        <dbReference type="ARBA" id="ARBA00004286"/>
    </source>
</evidence>
<dbReference type="SUPFAM" id="SSF46785">
    <property type="entry name" value="Winged helix' DNA-binding domain"/>
    <property type="match status" value="1"/>
</dbReference>
<keyword evidence="4 7" id="KW-0158">Chromosome</keyword>
<dbReference type="CDD" id="cd00073">
    <property type="entry name" value="H15"/>
    <property type="match status" value="1"/>
</dbReference>
<keyword evidence="5 7" id="KW-0238">DNA-binding</keyword>
<dbReference type="EMBL" id="JBEFKJ010000006">
    <property type="protein sequence ID" value="KAL2045772.1"/>
    <property type="molecule type" value="Genomic_DNA"/>
</dbReference>
<feature type="compositionally biased region" description="Low complexity" evidence="8">
    <location>
        <begin position="125"/>
        <end position="158"/>
    </location>
</feature>
<name>A0ABR4AJ20_9LECA</name>
<feature type="compositionally biased region" description="Low complexity" evidence="8">
    <location>
        <begin position="98"/>
        <end position="117"/>
    </location>
</feature>
<evidence type="ECO:0000256" key="3">
    <source>
        <dbReference type="ARBA" id="ARBA00020833"/>
    </source>
</evidence>
<organism evidence="10 11">
    <name type="scientific">Stereocaulon virgatum</name>
    <dbReference type="NCBI Taxonomy" id="373712"/>
    <lineage>
        <taxon>Eukaryota</taxon>
        <taxon>Fungi</taxon>
        <taxon>Dikarya</taxon>
        <taxon>Ascomycota</taxon>
        <taxon>Pezizomycotina</taxon>
        <taxon>Lecanoromycetes</taxon>
        <taxon>OSLEUM clade</taxon>
        <taxon>Lecanoromycetidae</taxon>
        <taxon>Lecanorales</taxon>
        <taxon>Lecanorineae</taxon>
        <taxon>Stereocaulaceae</taxon>
        <taxon>Stereocaulon</taxon>
    </lineage>
</organism>
<dbReference type="PANTHER" id="PTHR11467:SF36">
    <property type="entry name" value="HISTONE 24-RELATED"/>
    <property type="match status" value="1"/>
</dbReference>
<comment type="subcellular location">
    <subcellularLocation>
        <location evidence="2">Chromosome</location>
    </subcellularLocation>
    <subcellularLocation>
        <location evidence="1 7">Nucleus</location>
    </subcellularLocation>
</comment>
<comment type="caution">
    <text evidence="10">The sequence shown here is derived from an EMBL/GenBank/DDBJ whole genome shotgun (WGS) entry which is preliminary data.</text>
</comment>
<dbReference type="Gene3D" id="1.10.10.10">
    <property type="entry name" value="Winged helix-like DNA-binding domain superfamily/Winged helix DNA-binding domain"/>
    <property type="match status" value="1"/>
</dbReference>
<dbReference type="PRINTS" id="PR00624">
    <property type="entry name" value="HISTONEH5"/>
</dbReference>
<evidence type="ECO:0000256" key="5">
    <source>
        <dbReference type="ARBA" id="ARBA00023125"/>
    </source>
</evidence>
<dbReference type="Pfam" id="PF00538">
    <property type="entry name" value="Linker_histone"/>
    <property type="match status" value="1"/>
</dbReference>
<dbReference type="InterPro" id="IPR005818">
    <property type="entry name" value="Histone_H1/H5_H15"/>
</dbReference>
<feature type="domain" description="H15" evidence="9">
    <location>
        <begin position="20"/>
        <end position="94"/>
    </location>
</feature>
<dbReference type="InterPro" id="IPR036388">
    <property type="entry name" value="WH-like_DNA-bd_sf"/>
</dbReference>
<dbReference type="InterPro" id="IPR036390">
    <property type="entry name" value="WH_DNA-bd_sf"/>
</dbReference>
<evidence type="ECO:0000256" key="4">
    <source>
        <dbReference type="ARBA" id="ARBA00022454"/>
    </source>
</evidence>
<comment type="similarity">
    <text evidence="7">Belongs to the histone H1/H5 family.</text>
</comment>
<feature type="region of interest" description="Disordered" evidence="8">
    <location>
        <begin position="78"/>
        <end position="234"/>
    </location>
</feature>
<evidence type="ECO:0000313" key="11">
    <source>
        <dbReference type="Proteomes" id="UP001590950"/>
    </source>
</evidence>
<keyword evidence="11" id="KW-1185">Reference proteome</keyword>